<dbReference type="AlphaFoldDB" id="A0A2V1MZ47"/>
<comment type="caution">
    <text evidence="2">The sequence shown here is derived from an EMBL/GenBank/DDBJ whole genome shotgun (WGS) entry which is preliminary data.</text>
</comment>
<dbReference type="GO" id="GO:0016491">
    <property type="term" value="F:oxidoreductase activity"/>
    <property type="evidence" value="ECO:0007669"/>
    <property type="project" value="InterPro"/>
</dbReference>
<dbReference type="GO" id="GO:0005829">
    <property type="term" value="C:cytosol"/>
    <property type="evidence" value="ECO:0007669"/>
    <property type="project" value="TreeGrafter"/>
</dbReference>
<evidence type="ECO:0000313" key="2">
    <source>
        <dbReference type="EMBL" id="PWG00291.1"/>
    </source>
</evidence>
<reference evidence="2 3" key="1">
    <citation type="journal article" date="2018" name="Int. J. Syst. Evol. Microbiol.">
        <title>Lactobacillus bambusae sp. nov., isolated from a traditional fermented Ma-bamboo shoots of Taiwan.</title>
        <authorList>
            <person name="Wang L.-T."/>
        </authorList>
    </citation>
    <scope>NUCLEOTIDE SEQUENCE [LARGE SCALE GENOMIC DNA]</scope>
    <source>
        <strain evidence="2 3">BS-W1</strain>
    </source>
</reference>
<dbReference type="PANTHER" id="PTHR30543">
    <property type="entry name" value="CHROMATE REDUCTASE"/>
    <property type="match status" value="1"/>
</dbReference>
<keyword evidence="3" id="KW-1185">Reference proteome</keyword>
<dbReference type="InterPro" id="IPR029039">
    <property type="entry name" value="Flavoprotein-like_sf"/>
</dbReference>
<dbReference type="GO" id="GO:0010181">
    <property type="term" value="F:FMN binding"/>
    <property type="evidence" value="ECO:0007669"/>
    <property type="project" value="TreeGrafter"/>
</dbReference>
<evidence type="ECO:0000259" key="1">
    <source>
        <dbReference type="Pfam" id="PF03358"/>
    </source>
</evidence>
<sequence length="198" mass="21944">MTSILVLLGSIRTVSNGEHLYRYLANNADRYTDLTHTEFQFKNLRDYQLTGFDEPLPPLANKNRQLAPNTKRWLADLGAADGYLIMTPEYDHTMPGALKNALDYVADEFMGKPAKVLTYANNSRGGRLGGIGLLAPLSRLGAFTLPAQIAVPNVDQYFNESGVLDVSSDGADAVVRHLDKAIRELAFYTELLKNHPFN</sequence>
<dbReference type="OrthoDB" id="9812295at2"/>
<accession>A0A2V1MZ47</accession>
<gene>
    <name evidence="2" type="ORF">DCM90_05000</name>
</gene>
<dbReference type="EMBL" id="QCXQ01000002">
    <property type="protein sequence ID" value="PWG00291.1"/>
    <property type="molecule type" value="Genomic_DNA"/>
</dbReference>
<dbReference type="SUPFAM" id="SSF52218">
    <property type="entry name" value="Flavoproteins"/>
    <property type="match status" value="1"/>
</dbReference>
<dbReference type="InterPro" id="IPR005025">
    <property type="entry name" value="FMN_Rdtase-like_dom"/>
</dbReference>
<dbReference type="Pfam" id="PF03358">
    <property type="entry name" value="FMN_red"/>
    <property type="match status" value="1"/>
</dbReference>
<dbReference type="PANTHER" id="PTHR30543:SF21">
    <property type="entry name" value="NAD(P)H-DEPENDENT FMN REDUCTASE LOT6"/>
    <property type="match status" value="1"/>
</dbReference>
<feature type="domain" description="NADPH-dependent FMN reductase-like" evidence="1">
    <location>
        <begin position="3"/>
        <end position="154"/>
    </location>
</feature>
<proteinExistence type="predicted"/>
<protein>
    <submittedName>
        <fullName evidence="2">NADPH-dependent FMN reductase</fullName>
    </submittedName>
</protein>
<organism evidence="2 3">
    <name type="scientific">Levilactobacillus bambusae</name>
    <dbReference type="NCBI Taxonomy" id="2024736"/>
    <lineage>
        <taxon>Bacteria</taxon>
        <taxon>Bacillati</taxon>
        <taxon>Bacillota</taxon>
        <taxon>Bacilli</taxon>
        <taxon>Lactobacillales</taxon>
        <taxon>Lactobacillaceae</taxon>
        <taxon>Levilactobacillus</taxon>
    </lineage>
</organism>
<dbReference type="Proteomes" id="UP000245080">
    <property type="component" value="Unassembled WGS sequence"/>
</dbReference>
<dbReference type="InterPro" id="IPR050712">
    <property type="entry name" value="NAD(P)H-dep_reductase"/>
</dbReference>
<name>A0A2V1MZ47_9LACO</name>
<dbReference type="RefSeq" id="WP_109250238.1">
    <property type="nucleotide sequence ID" value="NZ_QCXQ01000002.1"/>
</dbReference>
<dbReference type="Gene3D" id="3.40.50.360">
    <property type="match status" value="1"/>
</dbReference>
<evidence type="ECO:0000313" key="3">
    <source>
        <dbReference type="Proteomes" id="UP000245080"/>
    </source>
</evidence>